<gene>
    <name evidence="2" type="ORF">ENK44_07005</name>
</gene>
<dbReference type="InterPro" id="IPR011042">
    <property type="entry name" value="6-blade_b-propeller_TolB-like"/>
</dbReference>
<dbReference type="PANTHER" id="PTHR36842:SF1">
    <property type="entry name" value="PROTEIN TOLB"/>
    <property type="match status" value="1"/>
</dbReference>
<sequence length="1061" mass="124073">MARYLRKWYLSLLLTGLSAIFAFAQLWTYNHPELEWETFETEHFIIHFHKGTRQTALIVAKVAEEIYPHVTGVYNYRPADKIHFIIKDTDDYSNGGAFFFDNKVEIWASNLDYVMRGTKNWLRDVVTHEFTHMISIQNMIKTNLTFPYGFLQVFGYEKEKRKDVVRGFPNTLVSYPLSSINIPVWFAEGVAQHQVDSARYDYRDPHREMILRDRILHNRLLTYNEMTVFGKNSHGNESAYNQGFSLVNYLTDRFGEGVLAKITKRSSEWSSYTFEGVIEDVLGISADALYADWKDSLETVYEQRTEIIRRNEVKGQAVETEGFANLYPAWSPDGRYIAYVSNRGRDYFSLNRLTLLDTQTGKKKDLTEAITSSLSWSPDGRYIVYARDRRNKYGSAYNDLFLYDVKEEEEIRLTKGLRGSNPDFSHDGKHLVFVSATNGLHQLNIYDLPQDFTQEMNRTVYYDIETGRLLEEGKEDYTRFRKVEFRGGYIRQVMAFEDNRQIYHPRWSNDDRQIVFDTAIEYGRNIGRYDLDRDSFELILTGREELRYPSFQPGSDWIYYAASSTGIYNIYRYNPESGKKELLTNVIGGAFMPSVDKDGRLVYACYDSIGYHIYRLDDPKPLNPELAVYVPDYPRTVPIKNFDNTVKTLPEIKPYKQTFTKVHVLPRLLIDYGTVKPGLYVVSNDVLDKYSLVGGAAVNSNYDYDLYGYFEARVFRPTLFVEAYNVNANISDSLHDRRGQDYTLIYNRDINFNLTEARIGMYGRLIESPFDFTQALDIMAALVWRNYNAKIDQKSTYDPIQGITFPGFTFRYNYLKGWAAELSLRGNMVKTDKDEVINPSGGRYVFLKYSFESNDFITGFAFSPTGVDEVYKNYSFNQLLLEWEEYFTNPLLKSHAFSLHLRAGYIDRPVDSFFHLFAGGILGMRGYSYFSIEGRQKLIGSLHYRFPLFRHIDTMIRHLYLDKIYMGLFYDYGNAWDGPIKWEDFKQDVGMELRINMFSNSLFPTRVFFAAAWPLNEAFNPNVQVVYERDVRFYFGMLFDFDLRERMGNLFARRPFRVPGR</sequence>
<dbReference type="SUPFAM" id="SSF82171">
    <property type="entry name" value="DPP6 N-terminal domain-like"/>
    <property type="match status" value="1"/>
</dbReference>
<evidence type="ECO:0000313" key="2">
    <source>
        <dbReference type="EMBL" id="HGY55429.1"/>
    </source>
</evidence>
<evidence type="ECO:0008006" key="3">
    <source>
        <dbReference type="Google" id="ProtNLM"/>
    </source>
</evidence>
<dbReference type="AlphaFoldDB" id="A0A7V4WUK3"/>
<dbReference type="PANTHER" id="PTHR36842">
    <property type="entry name" value="PROTEIN TOLB HOMOLOG"/>
    <property type="match status" value="1"/>
</dbReference>
<evidence type="ECO:0000256" key="1">
    <source>
        <dbReference type="ARBA" id="ARBA00009820"/>
    </source>
</evidence>
<organism evidence="2">
    <name type="scientific">Caldithrix abyssi</name>
    <dbReference type="NCBI Taxonomy" id="187145"/>
    <lineage>
        <taxon>Bacteria</taxon>
        <taxon>Pseudomonadati</taxon>
        <taxon>Calditrichota</taxon>
        <taxon>Calditrichia</taxon>
        <taxon>Calditrichales</taxon>
        <taxon>Calditrichaceae</taxon>
        <taxon>Caldithrix</taxon>
    </lineage>
</organism>
<dbReference type="Gene3D" id="2.120.10.30">
    <property type="entry name" value="TolB, C-terminal domain"/>
    <property type="match status" value="2"/>
</dbReference>
<dbReference type="EMBL" id="DRQG01000065">
    <property type="protein sequence ID" value="HGY55429.1"/>
    <property type="molecule type" value="Genomic_DNA"/>
</dbReference>
<dbReference type="Proteomes" id="UP000885779">
    <property type="component" value="Unassembled WGS sequence"/>
</dbReference>
<dbReference type="Pfam" id="PF07676">
    <property type="entry name" value="PD40"/>
    <property type="match status" value="2"/>
</dbReference>
<name>A0A7V4WUK3_CALAY</name>
<comment type="caution">
    <text evidence="2">The sequence shown here is derived from an EMBL/GenBank/DDBJ whole genome shotgun (WGS) entry which is preliminary data.</text>
</comment>
<reference evidence="2" key="1">
    <citation type="journal article" date="2020" name="mSystems">
        <title>Genome- and Community-Level Interaction Insights into Carbon Utilization and Element Cycling Functions of Hydrothermarchaeota in Hydrothermal Sediment.</title>
        <authorList>
            <person name="Zhou Z."/>
            <person name="Liu Y."/>
            <person name="Xu W."/>
            <person name="Pan J."/>
            <person name="Luo Z.H."/>
            <person name="Li M."/>
        </authorList>
    </citation>
    <scope>NUCLEOTIDE SEQUENCE [LARGE SCALE GENOMIC DNA]</scope>
    <source>
        <strain evidence="2">HyVt-577</strain>
    </source>
</reference>
<dbReference type="InterPro" id="IPR011659">
    <property type="entry name" value="WD40"/>
</dbReference>
<protein>
    <recommendedName>
        <fullName evidence="3">Biopolymer transporter Tol</fullName>
    </recommendedName>
</protein>
<comment type="similarity">
    <text evidence="1">Belongs to the TolB family.</text>
</comment>
<accession>A0A7V4WUK3</accession>
<proteinExistence type="inferred from homology"/>